<accession>A0A7D8V905</accession>
<dbReference type="CDD" id="cd20267">
    <property type="entry name" value="Complex1_LYR_LYRM7"/>
    <property type="match status" value="1"/>
</dbReference>
<dbReference type="GO" id="GO:0034551">
    <property type="term" value="P:mitochondrial respiratory chain complex III assembly"/>
    <property type="evidence" value="ECO:0007669"/>
    <property type="project" value="InterPro"/>
</dbReference>
<dbReference type="EMBL" id="QKWK01000002">
    <property type="protein sequence ID" value="TXT13521.1"/>
    <property type="molecule type" value="Genomic_DNA"/>
</dbReference>
<feature type="compositionally biased region" description="Pro residues" evidence="9">
    <location>
        <begin position="53"/>
        <end position="66"/>
    </location>
</feature>
<feature type="region of interest" description="Disordered" evidence="9">
    <location>
        <begin position="110"/>
        <end position="148"/>
    </location>
</feature>
<dbReference type="InterPro" id="IPR050435">
    <property type="entry name" value="MZM1/LYRM7"/>
</dbReference>
<proteinExistence type="inferred from homology"/>
<dbReference type="GO" id="GO:0044183">
    <property type="term" value="F:protein folding chaperone"/>
    <property type="evidence" value="ECO:0007669"/>
    <property type="project" value="TreeGrafter"/>
</dbReference>
<comment type="subcellular location">
    <subcellularLocation>
        <location evidence="1">Mitochondrion matrix</location>
    </subcellularLocation>
</comment>
<sequence length="148" mass="15951">MSTFPAAIRPAARSAYRAVLRAARQTFANDPARHAAMVGTAREVFASPTLSTGPPPPPPLEGPAPDPASAEELGKRVQEWQDVALFLRRNVVQGRLDEASGTYKLRVTNDTEIGDNEDIKKPAVLPVTPFPNRGKRRRGAAQPKCGEA</sequence>
<keyword evidence="11" id="KW-1185">Reference proteome</keyword>
<protein>
    <recommendedName>
        <fullName evidence="4">Mitochondrial zinc maintenance protein 1, mitochondrial</fullName>
    </recommendedName>
</protein>
<evidence type="ECO:0000256" key="1">
    <source>
        <dbReference type="ARBA" id="ARBA00004305"/>
    </source>
</evidence>
<evidence type="ECO:0000256" key="7">
    <source>
        <dbReference type="ARBA" id="ARBA00023186"/>
    </source>
</evidence>
<dbReference type="GO" id="GO:0005759">
    <property type="term" value="C:mitochondrial matrix"/>
    <property type="evidence" value="ECO:0007669"/>
    <property type="project" value="UniProtKB-SubCell"/>
</dbReference>
<evidence type="ECO:0000256" key="2">
    <source>
        <dbReference type="ARBA" id="ARBA00009949"/>
    </source>
</evidence>
<dbReference type="InterPro" id="IPR045298">
    <property type="entry name" value="Complex1_LYR_LYRM7"/>
</dbReference>
<evidence type="ECO:0000256" key="4">
    <source>
        <dbReference type="ARBA" id="ARBA00015108"/>
    </source>
</evidence>
<organism evidence="10 11">
    <name type="scientific">Vanrija humicola</name>
    <name type="common">Yeast</name>
    <name type="synonym">Cryptococcus humicola</name>
    <dbReference type="NCBI Taxonomy" id="5417"/>
    <lineage>
        <taxon>Eukaryota</taxon>
        <taxon>Fungi</taxon>
        <taxon>Dikarya</taxon>
        <taxon>Basidiomycota</taxon>
        <taxon>Agaricomycotina</taxon>
        <taxon>Tremellomycetes</taxon>
        <taxon>Trichosporonales</taxon>
        <taxon>Trichosporonaceae</taxon>
        <taxon>Vanrija</taxon>
    </lineage>
</organism>
<comment type="caution">
    <text evidence="10">The sequence shown here is derived from an EMBL/GenBank/DDBJ whole genome shotgun (WGS) entry which is preliminary data.</text>
</comment>
<evidence type="ECO:0000313" key="10">
    <source>
        <dbReference type="EMBL" id="TXT13521.1"/>
    </source>
</evidence>
<keyword evidence="5" id="KW-0809">Transit peptide</keyword>
<evidence type="ECO:0000256" key="8">
    <source>
        <dbReference type="ARBA" id="ARBA00025268"/>
    </source>
</evidence>
<dbReference type="PANTHER" id="PTHR46749:SF1">
    <property type="entry name" value="COMPLEX III ASSEMBLY FACTOR LYRM7"/>
    <property type="match status" value="1"/>
</dbReference>
<comment type="subunit">
    <text evidence="3">Interacts with RIP1.</text>
</comment>
<name>A0A7D8V905_VANHU</name>
<dbReference type="Proteomes" id="UP000473826">
    <property type="component" value="Unassembled WGS sequence"/>
</dbReference>
<evidence type="ECO:0000256" key="3">
    <source>
        <dbReference type="ARBA" id="ARBA00011589"/>
    </source>
</evidence>
<keyword evidence="7" id="KW-0143">Chaperone</keyword>
<reference evidence="10 11" key="1">
    <citation type="journal article" date="2019" name="PLoS Genet.">
        <title>Convergent evolution of linked mating-type loci in basidiomycete fungi.</title>
        <authorList>
            <person name="Sun S."/>
            <person name="Coelho M.A."/>
            <person name="Heitman J."/>
            <person name="Nowrousian M."/>
        </authorList>
    </citation>
    <scope>NUCLEOTIDE SEQUENCE [LARGE SCALE GENOMIC DNA]</scope>
    <source>
        <strain evidence="10 11">CBS 4282</strain>
    </source>
</reference>
<gene>
    <name evidence="10" type="ORF">VHUM_00888</name>
</gene>
<keyword evidence="6" id="KW-0496">Mitochondrion</keyword>
<comment type="similarity">
    <text evidence="2">Belongs to the complex I LYR family. MZM1 subfamily.</text>
</comment>
<dbReference type="OrthoDB" id="277888at2759"/>
<comment type="function">
    <text evidence="8">Assembly factor required for Rieske Fe-S protein RIP1 incorporation into the cytochrome b-c1 (CIII) complex. Functions as a chaperone, binding to this subunit within the mitochondrial matrix and stabilizing it prior to its translocation and insertion into the late CIII dimeric intermediate within the mitochondrial inner membrane. Modulates the mitochondrial matrix zinc pool.</text>
</comment>
<dbReference type="PANTHER" id="PTHR46749">
    <property type="entry name" value="COMPLEX III ASSEMBLY FACTOR LYRM7"/>
    <property type="match status" value="1"/>
</dbReference>
<evidence type="ECO:0000313" key="11">
    <source>
        <dbReference type="Proteomes" id="UP000473826"/>
    </source>
</evidence>
<evidence type="ECO:0000256" key="6">
    <source>
        <dbReference type="ARBA" id="ARBA00023128"/>
    </source>
</evidence>
<evidence type="ECO:0000256" key="9">
    <source>
        <dbReference type="SAM" id="MobiDB-lite"/>
    </source>
</evidence>
<evidence type="ECO:0000256" key="5">
    <source>
        <dbReference type="ARBA" id="ARBA00022946"/>
    </source>
</evidence>
<feature type="region of interest" description="Disordered" evidence="9">
    <location>
        <begin position="41"/>
        <end position="74"/>
    </location>
</feature>
<dbReference type="AlphaFoldDB" id="A0A7D8V905"/>